<evidence type="ECO:0000313" key="2">
    <source>
        <dbReference type="Proteomes" id="UP000593560"/>
    </source>
</evidence>
<dbReference type="EMBL" id="JABFAD010000008">
    <property type="protein sequence ID" value="MBA0804950.1"/>
    <property type="molecule type" value="Genomic_DNA"/>
</dbReference>
<keyword evidence="2" id="KW-1185">Reference proteome</keyword>
<dbReference type="AlphaFoldDB" id="A0A7J9H560"/>
<protein>
    <submittedName>
        <fullName evidence="1">Uncharacterized protein</fullName>
    </submittedName>
</protein>
<proteinExistence type="predicted"/>
<reference evidence="1 2" key="1">
    <citation type="journal article" date="2019" name="Genome Biol. Evol.">
        <title>Insights into the evolution of the New World diploid cottons (Gossypium, subgenus Houzingenia) based on genome sequencing.</title>
        <authorList>
            <person name="Grover C.E."/>
            <person name="Arick M.A. 2nd"/>
            <person name="Thrash A."/>
            <person name="Conover J.L."/>
            <person name="Sanders W.S."/>
            <person name="Peterson D.G."/>
            <person name="Frelichowski J.E."/>
            <person name="Scheffler J.A."/>
            <person name="Scheffler B.E."/>
            <person name="Wendel J.F."/>
        </authorList>
    </citation>
    <scope>NUCLEOTIDE SEQUENCE [LARGE SCALE GENOMIC DNA]</scope>
    <source>
        <strain evidence="1">0</strain>
        <tissue evidence="1">Leaf</tissue>
    </source>
</reference>
<evidence type="ECO:0000313" key="1">
    <source>
        <dbReference type="EMBL" id="MBA0804950.1"/>
    </source>
</evidence>
<name>A0A7J9H560_9ROSI</name>
<accession>A0A7J9H560</accession>
<comment type="caution">
    <text evidence="1">The sequence shown here is derived from an EMBL/GenBank/DDBJ whole genome shotgun (WGS) entry which is preliminary data.</text>
</comment>
<organism evidence="1 2">
    <name type="scientific">Gossypium harknessii</name>
    <dbReference type="NCBI Taxonomy" id="34285"/>
    <lineage>
        <taxon>Eukaryota</taxon>
        <taxon>Viridiplantae</taxon>
        <taxon>Streptophyta</taxon>
        <taxon>Embryophyta</taxon>
        <taxon>Tracheophyta</taxon>
        <taxon>Spermatophyta</taxon>
        <taxon>Magnoliopsida</taxon>
        <taxon>eudicotyledons</taxon>
        <taxon>Gunneridae</taxon>
        <taxon>Pentapetalae</taxon>
        <taxon>rosids</taxon>
        <taxon>malvids</taxon>
        <taxon>Malvales</taxon>
        <taxon>Malvaceae</taxon>
        <taxon>Malvoideae</taxon>
        <taxon>Gossypium</taxon>
    </lineage>
</organism>
<gene>
    <name evidence="1" type="ORF">Gohar_004501</name>
</gene>
<sequence>MKILIQGDLEKILTKKKLANMDK</sequence>
<dbReference type="Proteomes" id="UP000593560">
    <property type="component" value="Unassembled WGS sequence"/>
</dbReference>